<feature type="compositionally biased region" description="Polar residues" evidence="1">
    <location>
        <begin position="1296"/>
        <end position="1314"/>
    </location>
</feature>
<reference evidence="4 5" key="1">
    <citation type="submission" date="2024-03" db="EMBL/GenBank/DDBJ databases">
        <authorList>
            <consortium name="ELIXIR-Norway"/>
            <consortium name="Elixir Norway"/>
        </authorList>
    </citation>
    <scope>NUCLEOTIDE SEQUENCE [LARGE SCALE GENOMIC DNA]</scope>
</reference>
<feature type="region of interest" description="Disordered" evidence="1">
    <location>
        <begin position="236"/>
        <end position="295"/>
    </location>
</feature>
<feature type="region of interest" description="Disordered" evidence="1">
    <location>
        <begin position="320"/>
        <end position="366"/>
    </location>
</feature>
<dbReference type="Proteomes" id="UP001497522">
    <property type="component" value="Chromosome 1"/>
</dbReference>
<feature type="region of interest" description="Disordered" evidence="1">
    <location>
        <begin position="12"/>
        <end position="32"/>
    </location>
</feature>
<organism evidence="4 5">
    <name type="scientific">Sphagnum jensenii</name>
    <dbReference type="NCBI Taxonomy" id="128206"/>
    <lineage>
        <taxon>Eukaryota</taxon>
        <taxon>Viridiplantae</taxon>
        <taxon>Streptophyta</taxon>
        <taxon>Embryophyta</taxon>
        <taxon>Bryophyta</taxon>
        <taxon>Sphagnophytina</taxon>
        <taxon>Sphagnopsida</taxon>
        <taxon>Sphagnales</taxon>
        <taxon>Sphagnaceae</taxon>
        <taxon>Sphagnum</taxon>
    </lineage>
</organism>
<evidence type="ECO:0000256" key="1">
    <source>
        <dbReference type="SAM" id="MobiDB-lite"/>
    </source>
</evidence>
<dbReference type="EMBL" id="OZ023702">
    <property type="protein sequence ID" value="CAK9857952.1"/>
    <property type="molecule type" value="Genomic_DNA"/>
</dbReference>
<feature type="region of interest" description="Disordered" evidence="1">
    <location>
        <begin position="1114"/>
        <end position="1134"/>
    </location>
</feature>
<feature type="compositionally biased region" description="Polar residues" evidence="1">
    <location>
        <begin position="95"/>
        <end position="105"/>
    </location>
</feature>
<dbReference type="PANTHER" id="PTHR21726:SF61">
    <property type="entry name" value="DNAA INITIATOR-ASSOCIATING PROTEIN"/>
    <property type="match status" value="1"/>
</dbReference>
<evidence type="ECO:0000259" key="2">
    <source>
        <dbReference type="Pfam" id="PF14309"/>
    </source>
</evidence>
<dbReference type="InterPro" id="IPR025486">
    <property type="entry name" value="DUF4378"/>
</dbReference>
<feature type="region of interest" description="Disordered" evidence="1">
    <location>
        <begin position="93"/>
        <end position="138"/>
    </location>
</feature>
<feature type="domain" description="DUF3741" evidence="3">
    <location>
        <begin position="146"/>
        <end position="162"/>
    </location>
</feature>
<feature type="compositionally biased region" description="Basic and acidic residues" evidence="1">
    <location>
        <begin position="243"/>
        <end position="262"/>
    </location>
</feature>
<feature type="compositionally biased region" description="Polar residues" evidence="1">
    <location>
        <begin position="121"/>
        <end position="138"/>
    </location>
</feature>
<evidence type="ECO:0000313" key="4">
    <source>
        <dbReference type="EMBL" id="CAK9857952.1"/>
    </source>
</evidence>
<feature type="compositionally biased region" description="Polar residues" evidence="1">
    <location>
        <begin position="22"/>
        <end position="32"/>
    </location>
</feature>
<evidence type="ECO:0000313" key="5">
    <source>
        <dbReference type="Proteomes" id="UP001497522"/>
    </source>
</evidence>
<feature type="region of interest" description="Disordered" evidence="1">
    <location>
        <begin position="1249"/>
        <end position="1282"/>
    </location>
</feature>
<feature type="region of interest" description="Disordered" evidence="1">
    <location>
        <begin position="1296"/>
        <end position="1332"/>
    </location>
</feature>
<dbReference type="PANTHER" id="PTHR21726">
    <property type="entry name" value="PHOSPHATIDYLINOSITOL N-ACETYLGLUCOSAMINYLTRANSFERASE SUBUNIT P DOWN SYNDROME CRITICAL REGION PROTEIN 5 -RELATED"/>
    <property type="match status" value="1"/>
</dbReference>
<sequence>MMAAAAAVAAAEGRSSASSASTPPSNFHTGMQSPARVVGGSCVSAFFHLFEWNPSKRFSLASRRHHLPPDFPGAVVGDNFSKRSLKQLEDCQATAPGSSASSQFLQADEEGRKRACPMPGQNFSTPASAADFHSTSSSPMVLGKKRVPGVVARLMGLESLPNAAAGRIMSHHDPRSSCAAELMDIDSAAPADNRSSVITSSCFEENVPLEYEHSESPAMLLQELLLCNLDDETDDTGRSCSKLADEGVKDPGKKVQVDHDAGQKSQLWSSQQEEEEESILAPQARDRHGSEASSDIVQEESLNLLLLEKKDKKLQSSIVKLPPNHCSSSSSSSLLHHDQYSSPSTTSLPAAASKSHNQMSSSSLLRSSSTKKLGTAAAAASCLLDQTAAAVKILEPYMQHPSSSIRSRTSSHDRQQQLTAPSTPFLPDFHSRNAGTLSQGQQRIVVASEKTVRKLRSRGSGFSSSSTFTNLQSGGSKEHRGLSRSRTSCNGLRGDSEEETVMMISSAAQIDAASPLNRGSVSFRESSCRYKCEEDHMQNADSNSTVAPRLGNHACSLSPPPCLNARQSKKKAVDLKSSCNSLDMKGSTTKSCKTDEAASSSSSMEKLKSKLMTAASPSTSLSAMASSSSERFTKASSTIGTHPDYNQKMYEGSKSRTHQAARRSLSFSFGDIRENIVTEFPDFKEVPEPLSPQLPVPSVPAISQNQLLSSGSPVLSSSTDYGEYETLEPFVSPSVSNSVVLAAKSCDLLPSSPQSTSMSSKKWRLHGELNCATNPQQQQQPSPTTSLLPAVPPAAAIEVVFSPTTPVLGNGKPVLPPPQLLPFDGRRSIGALHHGPMMVAKPDKEVIFPKQHRLSTVCKLQGVDLLHGGGGPQAHQIDVPACLSLEEVPSEEEKKHAFSSRPAGMMTVASNSKKLFSIRRNGNSSRATEAAAAAGTQAMVMPKGAETTVRSVLLHPQSVPHTKCPAKAIVDAMVSRDPPTLRMKSSAPEIQQSNNISEQLIGMTRDQRVAAATAEVATTAAGIHRTTTRPVELKRGFFAERAINSRNTAKVRELIDDAAAVSLKLENKRPIEGRSSIPSHSRARSVDEVFPELPLDSDLTATNLKIAEKRQLSNASAQNYRAPETPPDHRSCEHKKRSLVMSLPLGDKSPVMLLCDEHGAGDDGARIRAFPDDPYNTTPLFSKGFGDPHSEDEIKHWRRSLVLMGLISESHQACNNISDLTHDLSVISDTLWAETNAAWSSTNIAAAAQHSVDGGAPETPEQQAVSSSTPPPGACEDEEQEEGLTPILRKWFSERSSNSGGAMSIEQQGEQPSPVSILDSPFHDEVSTTPEASLTESEHQLDEVLELHKTCAGVVIRAPSSLLQSDKVDAEKASNEEHTCRGGSGDFTVADFTAGVSSAGTSREKEKIRQAMMEISKFQNAKLLHGRRFLVRGLPPAIGPEEEQSFIHGILKAAKLLSENVESNNKLKWFAPGLPMDPSLFDRLESGDSEQINLADTAATNLAQTNSSSCLCGGGVLWRCNRKLLFDSMNEALVAEEDGFDGELNPSLWLKSNDKKVVISASTLAPGGRCKLVDQLYGTIHKWRELASSDVDSLIDRDMNCGIGKWRYYEQEIRDFSLEIGGMLLGMMIEEVVIDLAAASVQQESVPKDYSMSLRLVMT</sequence>
<dbReference type="Pfam" id="PF14383">
    <property type="entry name" value="VARLMGL"/>
    <property type="match status" value="1"/>
</dbReference>
<feature type="compositionally biased region" description="Low complexity" evidence="1">
    <location>
        <begin position="341"/>
        <end position="366"/>
    </location>
</feature>
<name>A0ABP1A5Z5_9BRYO</name>
<protein>
    <recommendedName>
        <fullName evidence="6">DUF4378 domain-containing protein</fullName>
    </recommendedName>
</protein>
<feature type="domain" description="DUF4378" evidence="2">
    <location>
        <begin position="1445"/>
        <end position="1631"/>
    </location>
</feature>
<gene>
    <name evidence="4" type="ORF">CSSPJE1EN2_LOCUS947</name>
</gene>
<feature type="region of interest" description="Disordered" evidence="1">
    <location>
        <begin position="456"/>
        <end position="493"/>
    </location>
</feature>
<feature type="region of interest" description="Disordered" evidence="1">
    <location>
        <begin position="584"/>
        <end position="615"/>
    </location>
</feature>
<proteinExistence type="predicted"/>
<evidence type="ECO:0000259" key="3">
    <source>
        <dbReference type="Pfam" id="PF14383"/>
    </source>
</evidence>
<keyword evidence="5" id="KW-1185">Reference proteome</keyword>
<feature type="compositionally biased region" description="Low complexity" evidence="1">
    <location>
        <begin position="458"/>
        <end position="469"/>
    </location>
</feature>
<feature type="compositionally biased region" description="Low complexity" evidence="1">
    <location>
        <begin position="12"/>
        <end position="21"/>
    </location>
</feature>
<feature type="compositionally biased region" description="Low complexity" evidence="1">
    <location>
        <begin position="597"/>
        <end position="615"/>
    </location>
</feature>
<evidence type="ECO:0008006" key="6">
    <source>
        <dbReference type="Google" id="ProtNLM"/>
    </source>
</evidence>
<dbReference type="InterPro" id="IPR032795">
    <property type="entry name" value="DUF3741-assoc"/>
</dbReference>
<accession>A0ABP1A5Z5</accession>
<feature type="region of interest" description="Disordered" evidence="1">
    <location>
        <begin position="401"/>
        <end position="427"/>
    </location>
</feature>
<dbReference type="Pfam" id="PF14309">
    <property type="entry name" value="DUF4378"/>
    <property type="match status" value="1"/>
</dbReference>